<feature type="region of interest" description="Disordered" evidence="1">
    <location>
        <begin position="225"/>
        <end position="312"/>
    </location>
</feature>
<accession>J3CPU7</accession>
<evidence type="ECO:0000313" key="3">
    <source>
        <dbReference type="Proteomes" id="UP000007509"/>
    </source>
</evidence>
<dbReference type="Proteomes" id="UP000007509">
    <property type="component" value="Unassembled WGS sequence"/>
</dbReference>
<dbReference type="InterPro" id="IPR045538">
    <property type="entry name" value="CIS_TMP"/>
</dbReference>
<dbReference type="Pfam" id="PF19268">
    <property type="entry name" value="CIS_TMP"/>
    <property type="match status" value="1"/>
</dbReference>
<name>J3CPU7_9FLAO</name>
<comment type="caution">
    <text evidence="2">The sequence shown here is derived from an EMBL/GenBank/DDBJ whole genome shotgun (WGS) entry which is preliminary data.</text>
</comment>
<dbReference type="OrthoDB" id="1488184at2"/>
<organism evidence="2 3">
    <name type="scientific">Chryseobacterium populi</name>
    <dbReference type="NCBI Taxonomy" id="1144316"/>
    <lineage>
        <taxon>Bacteria</taxon>
        <taxon>Pseudomonadati</taxon>
        <taxon>Bacteroidota</taxon>
        <taxon>Flavobacteriia</taxon>
        <taxon>Flavobacteriales</taxon>
        <taxon>Weeksellaceae</taxon>
        <taxon>Chryseobacterium group</taxon>
        <taxon>Chryseobacterium</taxon>
    </lineage>
</organism>
<proteinExistence type="predicted"/>
<gene>
    <name evidence="2" type="ORF">PMI13_00237</name>
</gene>
<keyword evidence="3" id="KW-1185">Reference proteome</keyword>
<sequence>MHLLGQHIMDVQCSSQPLGKEIQNTLSDLLEKTFYPQLEILLDQYSVENYSWTIDHLCIQLPDISQKEWKKELVKQSLVQIEEYLKNNSITAKPGINEEIQVEQGFVPQAVYLENIFIDYLKTGILKENLFSGRIDEIIAAIEISTNFIKELLMVLHENKKTLIRYYFNVPDFFKEKIKNKTVNNYIYNDSIKILNFLKNNIEFYSTEELESYIEAAGLYSENTKDNYLSPEKDHHPEKNKLDKQEFNPDSGKTIENSTKSTEITEDHGTTINKENHLQKKQENTDSKVISKQGKVKDESSRPTKFLQQSDEASVNTSHPVLQSSSLFIENAGLVILHPFFQTLFKKLNLCTEEAWTGKNSQHKAILITQYLITGQDIFFENELVLNKLLCGFPVDNVVNTRQKISKKEKETCHDLLSAVTEHWSSLKGSSVQALRETFLQRPGKLLLNPQSSSELWVEEKGVDILLAGLPWGIGMIQTPWMEAFLNIYWRY</sequence>
<evidence type="ECO:0000256" key="1">
    <source>
        <dbReference type="SAM" id="MobiDB-lite"/>
    </source>
</evidence>
<dbReference type="RefSeq" id="WP_007839782.1">
    <property type="nucleotide sequence ID" value="NZ_AKJY01000003.1"/>
</dbReference>
<dbReference type="EMBL" id="AKJY01000003">
    <property type="protein sequence ID" value="EJL75841.1"/>
    <property type="molecule type" value="Genomic_DNA"/>
</dbReference>
<protein>
    <submittedName>
        <fullName evidence="2">Uncharacterized protein</fullName>
    </submittedName>
</protein>
<dbReference type="AlphaFoldDB" id="J3CPU7"/>
<evidence type="ECO:0000313" key="2">
    <source>
        <dbReference type="EMBL" id="EJL75841.1"/>
    </source>
</evidence>
<dbReference type="PATRIC" id="fig|1144316.3.peg.238"/>
<feature type="compositionally biased region" description="Basic and acidic residues" evidence="1">
    <location>
        <begin position="231"/>
        <end position="247"/>
    </location>
</feature>
<feature type="compositionally biased region" description="Basic and acidic residues" evidence="1">
    <location>
        <begin position="263"/>
        <end position="286"/>
    </location>
</feature>
<reference evidence="2 3" key="1">
    <citation type="journal article" date="2012" name="J. Bacteriol.">
        <title>Twenty-one genome sequences from Pseudomonas species and 19 genome sequences from diverse bacteria isolated from the rhizosphere and endosphere of Populus deltoides.</title>
        <authorList>
            <person name="Brown S.D."/>
            <person name="Utturkar S.M."/>
            <person name="Klingeman D.M."/>
            <person name="Johnson C.M."/>
            <person name="Martin S.L."/>
            <person name="Land M.L."/>
            <person name="Lu T.Y."/>
            <person name="Schadt C.W."/>
            <person name="Doktycz M.J."/>
            <person name="Pelletier D.A."/>
        </authorList>
    </citation>
    <scope>NUCLEOTIDE SEQUENCE [LARGE SCALE GENOMIC DNA]</scope>
    <source>
        <strain evidence="2 3">CF314</strain>
    </source>
</reference>